<dbReference type="HOGENOM" id="CLU_860971_0_0_1"/>
<evidence type="ECO:0000256" key="4">
    <source>
        <dbReference type="ARBA" id="ARBA00022777"/>
    </source>
</evidence>
<dbReference type="Gene3D" id="1.10.510.10">
    <property type="entry name" value="Transferase(Phosphotransferase) domain 1"/>
    <property type="match status" value="1"/>
</dbReference>
<dbReference type="AlphaFoldDB" id="M2U048"/>
<dbReference type="InterPro" id="IPR050660">
    <property type="entry name" value="NEK_Ser/Thr_kinase"/>
</dbReference>
<gene>
    <name evidence="7" type="ORF">COCHEDRAFT_1206677</name>
</gene>
<dbReference type="eggNOG" id="KOG0591">
    <property type="taxonomic scope" value="Eukaryota"/>
</dbReference>
<evidence type="ECO:0000256" key="5">
    <source>
        <dbReference type="ARBA" id="ARBA00022840"/>
    </source>
</evidence>
<dbReference type="GO" id="GO:0004674">
    <property type="term" value="F:protein serine/threonine kinase activity"/>
    <property type="evidence" value="ECO:0007669"/>
    <property type="project" value="UniProtKB-EC"/>
</dbReference>
<reference evidence="7 8" key="1">
    <citation type="journal article" date="2012" name="PLoS Pathog.">
        <title>Diverse lifestyles and strategies of plant pathogenesis encoded in the genomes of eighteen Dothideomycetes fungi.</title>
        <authorList>
            <person name="Ohm R.A."/>
            <person name="Feau N."/>
            <person name="Henrissat B."/>
            <person name="Schoch C.L."/>
            <person name="Horwitz B.A."/>
            <person name="Barry K.W."/>
            <person name="Condon B.J."/>
            <person name="Copeland A.C."/>
            <person name="Dhillon B."/>
            <person name="Glaser F."/>
            <person name="Hesse C.N."/>
            <person name="Kosti I."/>
            <person name="LaButti K."/>
            <person name="Lindquist E.A."/>
            <person name="Lucas S."/>
            <person name="Salamov A.A."/>
            <person name="Bradshaw R.E."/>
            <person name="Ciuffetti L."/>
            <person name="Hamelin R.C."/>
            <person name="Kema G.H.J."/>
            <person name="Lawrence C."/>
            <person name="Scott J.A."/>
            <person name="Spatafora J.W."/>
            <person name="Turgeon B.G."/>
            <person name="de Wit P.J.G.M."/>
            <person name="Zhong S."/>
            <person name="Goodwin S.B."/>
            <person name="Grigoriev I.V."/>
        </authorList>
    </citation>
    <scope>NUCLEOTIDE SEQUENCE [LARGE SCALE GENOMIC DNA]</scope>
    <source>
        <strain evidence="8">C5 / ATCC 48332 / race O</strain>
    </source>
</reference>
<dbReference type="PROSITE" id="PS50011">
    <property type="entry name" value="PROTEIN_KINASE_DOM"/>
    <property type="match status" value="1"/>
</dbReference>
<dbReference type="PANTHER" id="PTHR43671">
    <property type="entry name" value="SERINE/THREONINE-PROTEIN KINASE NEK"/>
    <property type="match status" value="1"/>
</dbReference>
<dbReference type="EMBL" id="KB445582">
    <property type="protein sequence ID" value="EMD87451.1"/>
    <property type="molecule type" value="Genomic_DNA"/>
</dbReference>
<dbReference type="SUPFAM" id="SSF56112">
    <property type="entry name" value="Protein kinase-like (PK-like)"/>
    <property type="match status" value="1"/>
</dbReference>
<keyword evidence="8" id="KW-1185">Reference proteome</keyword>
<dbReference type="EC" id="2.7.11.1" evidence="1"/>
<dbReference type="GO" id="GO:0005524">
    <property type="term" value="F:ATP binding"/>
    <property type="evidence" value="ECO:0007669"/>
    <property type="project" value="UniProtKB-KW"/>
</dbReference>
<evidence type="ECO:0000313" key="8">
    <source>
        <dbReference type="Proteomes" id="UP000016936"/>
    </source>
</evidence>
<evidence type="ECO:0000256" key="2">
    <source>
        <dbReference type="ARBA" id="ARBA00022679"/>
    </source>
</evidence>
<dbReference type="InterPro" id="IPR000719">
    <property type="entry name" value="Prot_kinase_dom"/>
</dbReference>
<dbReference type="SMART" id="SM00220">
    <property type="entry name" value="S_TKc"/>
    <property type="match status" value="1"/>
</dbReference>
<dbReference type="STRING" id="701091.M2U048"/>
<keyword evidence="5" id="KW-0067">ATP-binding</keyword>
<reference evidence="8" key="2">
    <citation type="journal article" date="2013" name="PLoS Genet.">
        <title>Comparative genome structure, secondary metabolite, and effector coding capacity across Cochliobolus pathogens.</title>
        <authorList>
            <person name="Condon B.J."/>
            <person name="Leng Y."/>
            <person name="Wu D."/>
            <person name="Bushley K.E."/>
            <person name="Ohm R.A."/>
            <person name="Otillar R."/>
            <person name="Martin J."/>
            <person name="Schackwitz W."/>
            <person name="Grimwood J."/>
            <person name="MohdZainudin N."/>
            <person name="Xue C."/>
            <person name="Wang R."/>
            <person name="Manning V.A."/>
            <person name="Dhillon B."/>
            <person name="Tu Z.J."/>
            <person name="Steffenson B.J."/>
            <person name="Salamov A."/>
            <person name="Sun H."/>
            <person name="Lowry S."/>
            <person name="LaButti K."/>
            <person name="Han J."/>
            <person name="Copeland A."/>
            <person name="Lindquist E."/>
            <person name="Barry K."/>
            <person name="Schmutz J."/>
            <person name="Baker S.E."/>
            <person name="Ciuffetti L.M."/>
            <person name="Grigoriev I.V."/>
            <person name="Zhong S."/>
            <person name="Turgeon B.G."/>
        </authorList>
    </citation>
    <scope>NUCLEOTIDE SEQUENCE [LARGE SCALE GENOMIC DNA]</scope>
    <source>
        <strain evidence="8">C5 / ATCC 48332 / race O</strain>
    </source>
</reference>
<dbReference type="Proteomes" id="UP000016936">
    <property type="component" value="Unassembled WGS sequence"/>
</dbReference>
<evidence type="ECO:0000256" key="1">
    <source>
        <dbReference type="ARBA" id="ARBA00012513"/>
    </source>
</evidence>
<name>M2U048_COCH5</name>
<sequence length="365" mass="41194">MVEHCKRLHVQYRSKPRQSWQLVKNLGKLNGGLNAGIAKVTCSNPSARGMVFIEKRFGAQEFRYRVAHREIQLLHQVSDHMNIVTMVDHFLDEGALRAAVYLEYCDLGSLDAVVYQVAKGRHVHERKVWSWFFQLCGALTYCHWGPEPGRSDDEIFQLGWSRIYHRDIKPGNVLLTREGGQIVVKLADFGCGVSEDHLAQAQSEQLAIKQQVGTPGFDAPEYPFFGGASDVWQLGVTMMCLCTGTRSPKSRMNPGGQIWDKSRPAGESYSGRLSSKIKLCLATSPRQRSTSYQILQLLDQASVTEMSTLSKDRRPMALFEPHDRESPPARNHIPAFESGPEWPVFLAQGGRQRWNQMNTPALSFF</sequence>
<dbReference type="Pfam" id="PF00069">
    <property type="entry name" value="Pkinase"/>
    <property type="match status" value="1"/>
</dbReference>
<keyword evidence="3" id="KW-0547">Nucleotide-binding</keyword>
<dbReference type="OrthoDB" id="310217at2759"/>
<dbReference type="PROSITE" id="PS00108">
    <property type="entry name" value="PROTEIN_KINASE_ST"/>
    <property type="match status" value="1"/>
</dbReference>
<dbReference type="PANTHER" id="PTHR43671:SF13">
    <property type="entry name" value="SERINE_THREONINE-PROTEIN KINASE NEK2"/>
    <property type="match status" value="1"/>
</dbReference>
<feature type="domain" description="Protein kinase" evidence="6">
    <location>
        <begin position="20"/>
        <end position="303"/>
    </location>
</feature>
<proteinExistence type="predicted"/>
<dbReference type="InterPro" id="IPR008271">
    <property type="entry name" value="Ser/Thr_kinase_AS"/>
</dbReference>
<keyword evidence="4" id="KW-0418">Kinase</keyword>
<dbReference type="OMA" id="VHERKIW"/>
<protein>
    <recommendedName>
        <fullName evidence="1">non-specific serine/threonine protein kinase</fullName>
        <ecNumber evidence="1">2.7.11.1</ecNumber>
    </recommendedName>
</protein>
<keyword evidence="2" id="KW-0808">Transferase</keyword>
<organism evidence="7 8">
    <name type="scientific">Cochliobolus heterostrophus (strain C5 / ATCC 48332 / race O)</name>
    <name type="common">Southern corn leaf blight fungus</name>
    <name type="synonym">Bipolaris maydis</name>
    <dbReference type="NCBI Taxonomy" id="701091"/>
    <lineage>
        <taxon>Eukaryota</taxon>
        <taxon>Fungi</taxon>
        <taxon>Dikarya</taxon>
        <taxon>Ascomycota</taxon>
        <taxon>Pezizomycotina</taxon>
        <taxon>Dothideomycetes</taxon>
        <taxon>Pleosporomycetidae</taxon>
        <taxon>Pleosporales</taxon>
        <taxon>Pleosporineae</taxon>
        <taxon>Pleosporaceae</taxon>
        <taxon>Bipolaris</taxon>
    </lineage>
</organism>
<accession>M2U048</accession>
<evidence type="ECO:0000313" key="7">
    <source>
        <dbReference type="EMBL" id="EMD87451.1"/>
    </source>
</evidence>
<evidence type="ECO:0000259" key="6">
    <source>
        <dbReference type="PROSITE" id="PS50011"/>
    </source>
</evidence>
<dbReference type="InterPro" id="IPR011009">
    <property type="entry name" value="Kinase-like_dom_sf"/>
</dbReference>
<evidence type="ECO:0000256" key="3">
    <source>
        <dbReference type="ARBA" id="ARBA00022741"/>
    </source>
</evidence>